<feature type="region of interest" description="Disordered" evidence="1">
    <location>
        <begin position="110"/>
        <end position="209"/>
    </location>
</feature>
<dbReference type="SUPFAM" id="SSF56300">
    <property type="entry name" value="Metallo-dependent phosphatases"/>
    <property type="match status" value="1"/>
</dbReference>
<protein>
    <recommendedName>
        <fullName evidence="4">Calcineurin-like phosphoesterase domain-containing protein</fullName>
    </recommendedName>
</protein>
<feature type="compositionally biased region" description="Low complexity" evidence="1">
    <location>
        <begin position="18"/>
        <end position="30"/>
    </location>
</feature>
<name>A0A7S3P227_9STRA</name>
<evidence type="ECO:0000256" key="2">
    <source>
        <dbReference type="SAM" id="Phobius"/>
    </source>
</evidence>
<feature type="region of interest" description="Disordered" evidence="1">
    <location>
        <begin position="1"/>
        <end position="78"/>
    </location>
</feature>
<keyword evidence="2" id="KW-1133">Transmembrane helix</keyword>
<feature type="compositionally biased region" description="Low complexity" evidence="1">
    <location>
        <begin position="118"/>
        <end position="147"/>
    </location>
</feature>
<accession>A0A7S3P227</accession>
<dbReference type="AlphaFoldDB" id="A0A7S3P227"/>
<feature type="compositionally biased region" description="Low complexity" evidence="1">
    <location>
        <begin position="198"/>
        <end position="209"/>
    </location>
</feature>
<feature type="transmembrane region" description="Helical" evidence="2">
    <location>
        <begin position="82"/>
        <end position="105"/>
    </location>
</feature>
<feature type="compositionally biased region" description="Polar residues" evidence="1">
    <location>
        <begin position="64"/>
        <end position="75"/>
    </location>
</feature>
<evidence type="ECO:0008006" key="4">
    <source>
        <dbReference type="Google" id="ProtNLM"/>
    </source>
</evidence>
<dbReference type="InterPro" id="IPR029052">
    <property type="entry name" value="Metallo-depent_PP-like"/>
</dbReference>
<evidence type="ECO:0000256" key="1">
    <source>
        <dbReference type="SAM" id="MobiDB-lite"/>
    </source>
</evidence>
<evidence type="ECO:0000313" key="3">
    <source>
        <dbReference type="EMBL" id="CAE0407033.1"/>
    </source>
</evidence>
<keyword evidence="2" id="KW-0812">Transmembrane</keyword>
<gene>
    <name evidence="3" type="ORF">ACOF00016_LOCUS4860</name>
</gene>
<proteinExistence type="predicted"/>
<sequence>MRSFSLASEDDDDDEAASKTTTSSSTTTTSNNNREEGVEWTLTSHRFAAGPPPPKRDSSKHNNKNNNTQKAITKQQQHRRRWILVGCGVVTVLLLLLMGGVVFAVTQKKKSSGGGGAVVSSSIHNNNSNLNDESTSDTGTTITTTDSVLDNDIGSNGTDTTAGDESDMATSGGDETTSDKASGGLVIPPSHRVRKTKAPTTTPTTAPTTIPTVQPTAFVQTTVTAYAMGDLPYSDAQKVLLQRYMQEIPQDAAFVVHVGDMRSAAQSQICEWTEYTDVADSMFRSHAPVFMLVGDNDIDDCPNKNDGMEYWTNSLDHFWEHWDDSSIPAKVGQMSGMVGTWTFVQDQVLFIGVHLNHAYSPNVAGQTDWAISLIRQYVRDLYPYTGRVVMFGHSGPLDHHVDFFDGLSDYFRYELQDSIPLLYVQGDTHRWDFQRSFYGRSSWMKITVEGEAREAPTRLQISSTGAWQDPRDAFRYQRR</sequence>
<reference evidence="3" key="1">
    <citation type="submission" date="2021-01" db="EMBL/GenBank/DDBJ databases">
        <authorList>
            <person name="Corre E."/>
            <person name="Pelletier E."/>
            <person name="Niang G."/>
            <person name="Scheremetjew M."/>
            <person name="Finn R."/>
            <person name="Kale V."/>
            <person name="Holt S."/>
            <person name="Cochrane G."/>
            <person name="Meng A."/>
            <person name="Brown T."/>
            <person name="Cohen L."/>
        </authorList>
    </citation>
    <scope>NUCLEOTIDE SEQUENCE</scope>
    <source>
        <strain evidence="3">CCMP127</strain>
    </source>
</reference>
<dbReference type="EMBL" id="HBIM01005718">
    <property type="protein sequence ID" value="CAE0407033.1"/>
    <property type="molecule type" value="Transcribed_RNA"/>
</dbReference>
<keyword evidence="2" id="KW-0472">Membrane</keyword>
<organism evidence="3">
    <name type="scientific">Amphora coffeiformis</name>
    <dbReference type="NCBI Taxonomy" id="265554"/>
    <lineage>
        <taxon>Eukaryota</taxon>
        <taxon>Sar</taxon>
        <taxon>Stramenopiles</taxon>
        <taxon>Ochrophyta</taxon>
        <taxon>Bacillariophyta</taxon>
        <taxon>Bacillariophyceae</taxon>
        <taxon>Bacillariophycidae</taxon>
        <taxon>Thalassiophysales</taxon>
        <taxon>Catenulaceae</taxon>
        <taxon>Amphora</taxon>
    </lineage>
</organism>